<name>A0A1I7YRF5_9BILA</name>
<protein>
    <submittedName>
        <fullName evidence="3">Phage_rep_org_N domain-containing protein</fullName>
    </submittedName>
</protein>
<keyword evidence="2" id="KW-1185">Reference proteome</keyword>
<evidence type="ECO:0000313" key="3">
    <source>
        <dbReference type="WBParaSite" id="L893_g18724.t1"/>
    </source>
</evidence>
<dbReference type="NCBIfam" id="NF047498">
    <property type="entry name" value="LIC_12616_fam"/>
    <property type="match status" value="1"/>
</dbReference>
<dbReference type="WBParaSite" id="L893_g18724.t1">
    <property type="protein sequence ID" value="L893_g18724.t1"/>
    <property type="gene ID" value="L893_g18724"/>
</dbReference>
<accession>A0A1I7YRF5</accession>
<sequence length="665" mass="74460">MYSTPSTSACWLPLVHTSGSVPMSNMPWFRAYTEMVDDEKLRLLAFEDRWHYVALLCLKGQGVIDSEDTLMLRKVAVKLGLDLRTLDDVVRRLSEVGLIDQDTLQPLAWDKRQMKSDSSAERVARFRARKKQEQDGKEGSNASVTLPKRPSNALDKETDKEGDTDTEKDKEKTNVRRKTPALEFSAWPAEPSADVVADYLRHRREIKAPLTQTALNRLGTEAHRALEMGYSDHALAVDALYQRLPHYQAMVIQAEYPRKNAQYGHLTASERQATARLWIKKVTGAVLRDEDYRRHLMDFRITVEKEILRLCGTSAKAWSCPPHNATPCAKASSACWCNCRTQVRWTRSKRVKPLPFTPGVAVCNMGRYESASAIAIMGVQTAEPHTVLREPVEEGQLPAMPYLLFSMTQGRPGPGHYGRVNEAGIRRVSAHYQALVQLRCFAMDSWNILERVHLALESESLQALSEELNIAVVRAVRLGVEQDQAEQGKAHTRLDLDVLYTASMDDEVHVIDALATDPGGFFFLEPPMAKLSRIANVDIALRTTAINEQSFSDMLILGSHVLSTARAMTITGADELLDMGLQDTDPLYWAARDAFAQIPAVRQVFIGRRQVDELKVSVDRAVPDADYRLKLQWRGEQGQQLDTQVSYKALETDTAADIASGLASA</sequence>
<reference evidence="3" key="1">
    <citation type="submission" date="2016-11" db="UniProtKB">
        <authorList>
            <consortium name="WormBaseParasite"/>
        </authorList>
    </citation>
    <scope>IDENTIFICATION</scope>
</reference>
<organism evidence="2 3">
    <name type="scientific">Steinernema glaseri</name>
    <dbReference type="NCBI Taxonomy" id="37863"/>
    <lineage>
        <taxon>Eukaryota</taxon>
        <taxon>Metazoa</taxon>
        <taxon>Ecdysozoa</taxon>
        <taxon>Nematoda</taxon>
        <taxon>Chromadorea</taxon>
        <taxon>Rhabditida</taxon>
        <taxon>Tylenchina</taxon>
        <taxon>Panagrolaimomorpha</taxon>
        <taxon>Strongyloidoidea</taxon>
        <taxon>Steinernematidae</taxon>
        <taxon>Steinernema</taxon>
    </lineage>
</organism>
<feature type="region of interest" description="Disordered" evidence="1">
    <location>
        <begin position="110"/>
        <end position="177"/>
    </location>
</feature>
<evidence type="ECO:0000256" key="1">
    <source>
        <dbReference type="SAM" id="MobiDB-lite"/>
    </source>
</evidence>
<evidence type="ECO:0000313" key="2">
    <source>
        <dbReference type="Proteomes" id="UP000095287"/>
    </source>
</evidence>
<dbReference type="Proteomes" id="UP000095287">
    <property type="component" value="Unplaced"/>
</dbReference>
<proteinExistence type="predicted"/>
<feature type="compositionally biased region" description="Basic and acidic residues" evidence="1">
    <location>
        <begin position="154"/>
        <end position="174"/>
    </location>
</feature>
<dbReference type="AlphaFoldDB" id="A0A1I7YRF5"/>
<feature type="compositionally biased region" description="Basic and acidic residues" evidence="1">
    <location>
        <begin position="110"/>
        <end position="124"/>
    </location>
</feature>